<organism evidence="1 2">
    <name type="scientific">Roseinatronobacter thiooxidans</name>
    <dbReference type="NCBI Taxonomy" id="121821"/>
    <lineage>
        <taxon>Bacteria</taxon>
        <taxon>Pseudomonadati</taxon>
        <taxon>Pseudomonadota</taxon>
        <taxon>Alphaproteobacteria</taxon>
        <taxon>Rhodobacterales</taxon>
        <taxon>Paracoccaceae</taxon>
        <taxon>Roseinatronobacter</taxon>
    </lineage>
</organism>
<accession>A0A2W7QIW8</accession>
<dbReference type="InterPro" id="IPR042258">
    <property type="entry name" value="DGOK_N"/>
</dbReference>
<dbReference type="AlphaFoldDB" id="A0A2W7QIW8"/>
<dbReference type="InterPro" id="IPR007729">
    <property type="entry name" value="DGOK"/>
</dbReference>
<sequence length="303" mass="32832">MTKLDWIAADWGQSHLRVWGLAGHSVVQSAQSGHGMAQLSRAEMEPALLELIEDWLPEGQVTPVILCGMLGGAKDWIEASYRPVPCAPLGKALVQAESRDLRVSLHVVPGLKQTTPPDVMRGEETQIAGFMALNPDWDGVICLPGTHSKWAHISAGEVVSFQTFLTGEMFALLSEHSTLRHSLGGWDEAGFAQGFDESMERPERLMARLFSIRAQTLLHGQDTGYARARLSGLLVGAELAATKPYWLGQRVAVIGAKDVAQAYATACARLSVPVTLHDMADMTLAGLGAARAYLPQQHRPQAH</sequence>
<dbReference type="GO" id="GO:0008671">
    <property type="term" value="F:2-dehydro-3-deoxygalactonokinase activity"/>
    <property type="evidence" value="ECO:0007669"/>
    <property type="project" value="InterPro"/>
</dbReference>
<dbReference type="Gene3D" id="3.30.420.300">
    <property type="entry name" value="2-keto-3-deoxy-galactonokinase, substrate binding domain"/>
    <property type="match status" value="1"/>
</dbReference>
<dbReference type="Proteomes" id="UP000249364">
    <property type="component" value="Unassembled WGS sequence"/>
</dbReference>
<reference evidence="1 2" key="1">
    <citation type="submission" date="2018-06" db="EMBL/GenBank/DDBJ databases">
        <title>Genomic Encyclopedia of Archaeal and Bacterial Type Strains, Phase II (KMG-II): from individual species to whole genera.</title>
        <authorList>
            <person name="Goeker M."/>
        </authorList>
    </citation>
    <scope>NUCLEOTIDE SEQUENCE [LARGE SCALE GENOMIC DNA]</scope>
    <source>
        <strain evidence="1 2">DSM 13087</strain>
    </source>
</reference>
<dbReference type="InterPro" id="IPR042257">
    <property type="entry name" value="DGOK_C"/>
</dbReference>
<dbReference type="OrthoDB" id="256574at2"/>
<protein>
    <submittedName>
        <fullName evidence="1">2-dehydro-3-deoxygalactonokinase</fullName>
    </submittedName>
</protein>
<dbReference type="Gene3D" id="3.30.420.310">
    <property type="entry name" value="2-keto-3-deoxy-galactonokinase, C-terminal domain"/>
    <property type="match status" value="1"/>
</dbReference>
<keyword evidence="1" id="KW-0808">Transferase</keyword>
<keyword evidence="2" id="KW-1185">Reference proteome</keyword>
<name>A0A2W7QIW8_9RHOB</name>
<comment type="caution">
    <text evidence="1">The sequence shown here is derived from an EMBL/GenBank/DDBJ whole genome shotgun (WGS) entry which is preliminary data.</text>
</comment>
<dbReference type="GO" id="GO:0034194">
    <property type="term" value="P:D-galactonate catabolic process"/>
    <property type="evidence" value="ECO:0007669"/>
    <property type="project" value="InterPro"/>
</dbReference>
<dbReference type="Pfam" id="PF05035">
    <property type="entry name" value="DGOK"/>
    <property type="match status" value="1"/>
</dbReference>
<keyword evidence="1" id="KW-0418">Kinase</keyword>
<dbReference type="RefSeq" id="WP_071468105.1">
    <property type="nucleotide sequence ID" value="NZ_MEHT01000001.1"/>
</dbReference>
<evidence type="ECO:0000313" key="1">
    <source>
        <dbReference type="EMBL" id="PZX45880.1"/>
    </source>
</evidence>
<proteinExistence type="predicted"/>
<evidence type="ECO:0000313" key="2">
    <source>
        <dbReference type="Proteomes" id="UP000249364"/>
    </source>
</evidence>
<gene>
    <name evidence="1" type="ORF">LY56_01443</name>
</gene>
<dbReference type="EMBL" id="QKZQ01000005">
    <property type="protein sequence ID" value="PZX45880.1"/>
    <property type="molecule type" value="Genomic_DNA"/>
</dbReference>
<dbReference type="STRING" id="121821.GCA_001870675_00231"/>